<dbReference type="PANTHER" id="PTHR12483">
    <property type="entry name" value="SOLUTE CARRIER FAMILY 31 COPPER TRANSPORTERS"/>
    <property type="match status" value="1"/>
</dbReference>
<evidence type="ECO:0000313" key="7">
    <source>
        <dbReference type="EMBL" id="KAH7269374.1"/>
    </source>
</evidence>
<comment type="caution">
    <text evidence="7">The sequence shown here is derived from an EMBL/GenBank/DDBJ whole genome shotgun (WGS) entry which is preliminary data.</text>
</comment>
<reference evidence="7" key="1">
    <citation type="journal article" date="2021" name="Nat. Commun.">
        <title>Genetic determinants of endophytism in the Arabidopsis root mycobiome.</title>
        <authorList>
            <person name="Mesny F."/>
            <person name="Miyauchi S."/>
            <person name="Thiergart T."/>
            <person name="Pickel B."/>
            <person name="Atanasova L."/>
            <person name="Karlsson M."/>
            <person name="Huettel B."/>
            <person name="Barry K.W."/>
            <person name="Haridas S."/>
            <person name="Chen C."/>
            <person name="Bauer D."/>
            <person name="Andreopoulos W."/>
            <person name="Pangilinan J."/>
            <person name="LaButti K."/>
            <person name="Riley R."/>
            <person name="Lipzen A."/>
            <person name="Clum A."/>
            <person name="Drula E."/>
            <person name="Henrissat B."/>
            <person name="Kohler A."/>
            <person name="Grigoriev I.V."/>
            <person name="Martin F.M."/>
            <person name="Hacquard S."/>
        </authorList>
    </citation>
    <scope>NUCLEOTIDE SEQUENCE</scope>
    <source>
        <strain evidence="7">MPI-CAGE-AT-0023</strain>
    </source>
</reference>
<gene>
    <name evidence="7" type="ORF">BKA55DRAFT_532027</name>
</gene>
<evidence type="ECO:0000256" key="2">
    <source>
        <dbReference type="ARBA" id="ARBA00006921"/>
    </source>
</evidence>
<evidence type="ECO:0000256" key="6">
    <source>
        <dbReference type="RuleBase" id="RU367022"/>
    </source>
</evidence>
<keyword evidence="6" id="KW-0813">Transport</keyword>
<comment type="subcellular location">
    <subcellularLocation>
        <location evidence="1 6">Membrane</location>
        <topology evidence="1 6">Multi-pass membrane protein</topology>
    </subcellularLocation>
</comment>
<feature type="transmembrane region" description="Helical" evidence="6">
    <location>
        <begin position="67"/>
        <end position="84"/>
    </location>
</feature>
<keyword evidence="8" id="KW-1185">Reference proteome</keyword>
<dbReference type="GO" id="GO:0016020">
    <property type="term" value="C:membrane"/>
    <property type="evidence" value="ECO:0007669"/>
    <property type="project" value="UniProtKB-SubCell"/>
</dbReference>
<feature type="transmembrane region" description="Helical" evidence="6">
    <location>
        <begin position="44"/>
        <end position="61"/>
    </location>
</feature>
<dbReference type="EMBL" id="JAGMUX010000001">
    <property type="protein sequence ID" value="KAH7269374.1"/>
    <property type="molecule type" value="Genomic_DNA"/>
</dbReference>
<sequence length="237" mass="25559">MNTIMDHEITATAVMDPASATALASMESISFDGGHKSCRINPMLWNWNTIGSCFISMSWHIESYAKFGATCVCAIILVMGLEFFRRLAREWDRHLLAKHAAKFEESSAPAAGVEFAVLQPAAAQPSAAQPDDIQPVAAQPAAATGPNNGKDANAAINGANPIPPFRPNIWQQAFRALLHMVQFAVAYFIMLLAMSFNGYIIISIFIGAYFGAFAFQWDKMSATGNTSTSQGPTICCG</sequence>
<protein>
    <recommendedName>
        <fullName evidence="6">Copper transport protein</fullName>
    </recommendedName>
</protein>
<dbReference type="RefSeq" id="XP_046056142.1">
    <property type="nucleotide sequence ID" value="XM_046189285.1"/>
</dbReference>
<dbReference type="OrthoDB" id="161814at2759"/>
<keyword evidence="3 6" id="KW-0812">Transmembrane</keyword>
<dbReference type="GeneID" id="70219239"/>
<dbReference type="InterPro" id="IPR007274">
    <property type="entry name" value="Cop_transporter"/>
</dbReference>
<keyword evidence="4 6" id="KW-1133">Transmembrane helix</keyword>
<keyword evidence="6" id="KW-0186">Copper</keyword>
<organism evidence="7 8">
    <name type="scientific">Fusarium redolens</name>
    <dbReference type="NCBI Taxonomy" id="48865"/>
    <lineage>
        <taxon>Eukaryota</taxon>
        <taxon>Fungi</taxon>
        <taxon>Dikarya</taxon>
        <taxon>Ascomycota</taxon>
        <taxon>Pezizomycotina</taxon>
        <taxon>Sordariomycetes</taxon>
        <taxon>Hypocreomycetidae</taxon>
        <taxon>Hypocreales</taxon>
        <taxon>Nectriaceae</taxon>
        <taxon>Fusarium</taxon>
        <taxon>Fusarium redolens species complex</taxon>
    </lineage>
</organism>
<dbReference type="AlphaFoldDB" id="A0A9P9KVT3"/>
<proteinExistence type="inferred from homology"/>
<comment type="similarity">
    <text evidence="2 6">Belongs to the copper transporter (Ctr) (TC 1.A.56) family. SLC31A subfamily.</text>
</comment>
<evidence type="ECO:0000313" key="8">
    <source>
        <dbReference type="Proteomes" id="UP000720189"/>
    </source>
</evidence>
<dbReference type="PANTHER" id="PTHR12483:SF73">
    <property type="entry name" value="COPPER TRANSPORT PROTEIN CTR3"/>
    <property type="match status" value="1"/>
</dbReference>
<evidence type="ECO:0000256" key="5">
    <source>
        <dbReference type="ARBA" id="ARBA00023136"/>
    </source>
</evidence>
<dbReference type="Pfam" id="PF04145">
    <property type="entry name" value="Ctr"/>
    <property type="match status" value="1"/>
</dbReference>
<dbReference type="Proteomes" id="UP000720189">
    <property type="component" value="Unassembled WGS sequence"/>
</dbReference>
<evidence type="ECO:0000256" key="3">
    <source>
        <dbReference type="ARBA" id="ARBA00022692"/>
    </source>
</evidence>
<evidence type="ECO:0000256" key="4">
    <source>
        <dbReference type="ARBA" id="ARBA00022989"/>
    </source>
</evidence>
<accession>A0A9P9KVT3</accession>
<keyword evidence="6" id="KW-0187">Copper transport</keyword>
<evidence type="ECO:0000256" key="1">
    <source>
        <dbReference type="ARBA" id="ARBA00004141"/>
    </source>
</evidence>
<dbReference type="GO" id="GO:0005375">
    <property type="term" value="F:copper ion transmembrane transporter activity"/>
    <property type="evidence" value="ECO:0007669"/>
    <property type="project" value="UniProtKB-UniRule"/>
</dbReference>
<keyword evidence="6" id="KW-0406">Ion transport</keyword>
<keyword evidence="5 6" id="KW-0472">Membrane</keyword>
<name>A0A9P9KVT3_FUSRE</name>